<gene>
    <name evidence="2" type="ORF">G8E00_14595</name>
</gene>
<evidence type="ECO:0000313" key="2">
    <source>
        <dbReference type="EMBL" id="QIO07077.1"/>
    </source>
</evidence>
<feature type="transmembrane region" description="Helical" evidence="1">
    <location>
        <begin position="86"/>
        <end position="106"/>
    </location>
</feature>
<reference evidence="2 3" key="1">
    <citation type="submission" date="2020-03" db="EMBL/GenBank/DDBJ databases">
        <authorList>
            <person name="Zhu W."/>
        </authorList>
    </citation>
    <scope>NUCLEOTIDE SEQUENCE [LARGE SCALE GENOMIC DNA]</scope>
    <source>
        <strain evidence="2 3">323-1</strain>
    </source>
</reference>
<dbReference type="EMBL" id="CP049801">
    <property type="protein sequence ID" value="QIO07077.1"/>
    <property type="molecule type" value="Genomic_DNA"/>
</dbReference>
<proteinExistence type="predicted"/>
<dbReference type="Proteomes" id="UP000502297">
    <property type="component" value="Chromosome"/>
</dbReference>
<keyword evidence="3" id="KW-1185">Reference proteome</keyword>
<organism evidence="2 3">
    <name type="scientific">Acinetobacter shaoyimingii</name>
    <dbReference type="NCBI Taxonomy" id="2715164"/>
    <lineage>
        <taxon>Bacteria</taxon>
        <taxon>Pseudomonadati</taxon>
        <taxon>Pseudomonadota</taxon>
        <taxon>Gammaproteobacteria</taxon>
        <taxon>Moraxellales</taxon>
        <taxon>Moraxellaceae</taxon>
        <taxon>Acinetobacter</taxon>
    </lineage>
</organism>
<dbReference type="RefSeq" id="WP_166225779.1">
    <property type="nucleotide sequence ID" value="NZ_CP049801.1"/>
</dbReference>
<name>A0A6G8RYV1_9GAMM</name>
<keyword evidence="1" id="KW-0472">Membrane</keyword>
<evidence type="ECO:0000256" key="1">
    <source>
        <dbReference type="SAM" id="Phobius"/>
    </source>
</evidence>
<keyword evidence="1" id="KW-0812">Transmembrane</keyword>
<evidence type="ECO:0000313" key="3">
    <source>
        <dbReference type="Proteomes" id="UP000502297"/>
    </source>
</evidence>
<sequence>MKNKNQIFLLFVMLMVIGMMTGYFINIAKQYALPFFSNTFSDALYYFIILIAFILALLITDHFFLTRHSSAPKFHQQQNNQRIMRFVNLGIAFITFSGLFYLFYLANHHAIQGVYFKTNELMGKPVIKEFGVKFEPTKNPTYKQKINIGTAQRVHYIMDSSAYLIHITLYDNQREYPLDAYCSIDEMPPKLKQPIIRIRGFHSFLGFHCEKSQCNLSDFFENASQDVLYPEQFANCDVIQKHMPEVL</sequence>
<dbReference type="AlphaFoldDB" id="A0A6G8RYV1"/>
<protein>
    <submittedName>
        <fullName evidence="2">Uncharacterized protein</fullName>
    </submittedName>
</protein>
<feature type="transmembrane region" description="Helical" evidence="1">
    <location>
        <begin position="45"/>
        <end position="65"/>
    </location>
</feature>
<accession>A0A6G8RYV1</accession>
<keyword evidence="1" id="KW-1133">Transmembrane helix</keyword>
<dbReference type="KEGG" id="asha:G8E00_14595"/>
<feature type="transmembrane region" description="Helical" evidence="1">
    <location>
        <begin position="7"/>
        <end position="25"/>
    </location>
</feature>